<feature type="domain" description="FAD-binding" evidence="9">
    <location>
        <begin position="3"/>
        <end position="351"/>
    </location>
</feature>
<evidence type="ECO:0000256" key="7">
    <source>
        <dbReference type="ARBA" id="ARBA00023033"/>
    </source>
</evidence>
<comment type="caution">
    <text evidence="10">The sequence shown here is derived from an EMBL/GenBank/DDBJ whole genome shotgun (WGS) entry which is preliminary data.</text>
</comment>
<evidence type="ECO:0000259" key="9">
    <source>
        <dbReference type="Pfam" id="PF01494"/>
    </source>
</evidence>
<dbReference type="GO" id="GO:0008681">
    <property type="term" value="F:2-octaprenyl-6-methoxyphenol hydroxylase activity"/>
    <property type="evidence" value="ECO:0007669"/>
    <property type="project" value="InterPro"/>
</dbReference>
<comment type="cofactor">
    <cofactor evidence="1">
        <name>FAD</name>
        <dbReference type="ChEBI" id="CHEBI:57692"/>
    </cofactor>
</comment>
<protein>
    <submittedName>
        <fullName evidence="10">2-octaprenyl-6-methoxyphenyl hydroxylase</fullName>
    </submittedName>
</protein>
<evidence type="ECO:0000313" key="11">
    <source>
        <dbReference type="Proteomes" id="UP000230282"/>
    </source>
</evidence>
<dbReference type="InterPro" id="IPR011295">
    <property type="entry name" value="UbiH"/>
</dbReference>
<name>A0A2M8RWF1_9PAST</name>
<dbReference type="RefSeq" id="WP_100296491.1">
    <property type="nucleotide sequence ID" value="NZ_PHGZ01000011.1"/>
</dbReference>
<dbReference type="InterPro" id="IPR051205">
    <property type="entry name" value="UbiH/COQ6_monooxygenase"/>
</dbReference>
<evidence type="ECO:0000256" key="8">
    <source>
        <dbReference type="ARBA" id="ARBA00065734"/>
    </source>
</evidence>
<dbReference type="InterPro" id="IPR018168">
    <property type="entry name" value="Ubi_Hdrlase_CS"/>
</dbReference>
<dbReference type="UniPathway" id="UPA00232"/>
<comment type="similarity">
    <text evidence="3">Belongs to the UbiH/COQ6 family.</text>
</comment>
<dbReference type="PANTHER" id="PTHR43876:SF8">
    <property type="entry name" value="2-OCTAPRENYL-6-METHOXYPHENOL HYDROXYLASE"/>
    <property type="match status" value="1"/>
</dbReference>
<dbReference type="Proteomes" id="UP000230282">
    <property type="component" value="Unassembled WGS sequence"/>
</dbReference>
<dbReference type="PANTHER" id="PTHR43876">
    <property type="entry name" value="UBIQUINONE BIOSYNTHESIS MONOOXYGENASE COQ6, MITOCHONDRIAL"/>
    <property type="match status" value="1"/>
</dbReference>
<evidence type="ECO:0000256" key="5">
    <source>
        <dbReference type="ARBA" id="ARBA00022827"/>
    </source>
</evidence>
<dbReference type="InterPro" id="IPR036188">
    <property type="entry name" value="FAD/NAD-bd_sf"/>
</dbReference>
<keyword evidence="4" id="KW-0285">Flavoprotein</keyword>
<keyword evidence="7" id="KW-0503">Monooxygenase</keyword>
<organism evidence="10 11">
    <name type="scientific">Caviibacterium pharyngocola</name>
    <dbReference type="NCBI Taxonomy" id="28159"/>
    <lineage>
        <taxon>Bacteria</taxon>
        <taxon>Pseudomonadati</taxon>
        <taxon>Pseudomonadota</taxon>
        <taxon>Gammaproteobacteria</taxon>
        <taxon>Pasteurellales</taxon>
        <taxon>Pasteurellaceae</taxon>
        <taxon>Caviibacterium</taxon>
    </lineage>
</organism>
<evidence type="ECO:0000256" key="2">
    <source>
        <dbReference type="ARBA" id="ARBA00004749"/>
    </source>
</evidence>
<dbReference type="NCBIfam" id="TIGR01988">
    <property type="entry name" value="Ubi-OHases"/>
    <property type="match status" value="1"/>
</dbReference>
<comment type="pathway">
    <text evidence="2">Cofactor biosynthesis; ubiquinone biosynthesis.</text>
</comment>
<dbReference type="PRINTS" id="PR00420">
    <property type="entry name" value="RNGMNOXGNASE"/>
</dbReference>
<keyword evidence="11" id="KW-1185">Reference proteome</keyword>
<dbReference type="FunFam" id="3.50.50.60:FF:000021">
    <property type="entry name" value="Ubiquinone biosynthesis monooxygenase COQ6"/>
    <property type="match status" value="1"/>
</dbReference>
<evidence type="ECO:0000313" key="10">
    <source>
        <dbReference type="EMBL" id="PJG83205.1"/>
    </source>
</evidence>
<sequence>MQYDVIIVGGAMAGATLALALSAETQGAMRIAVLEKQTPAQHNQSGFDARCIALSDGSCRLFDEIRLPDQRSLWQTLQTVATPIRNIHVSDKGHSGIVEFDAQEFHLPQLGAVIALSASGDILLEAIRCYPNIDYLAPVEIENIQITDNHVDIALKNHRTLQASLLVGADGTRSQVASAVGIAQECVRQYEQTAIIANIAVQQAHQNRAFERFTAEGPLALLPFEGNLMTLVWCVKNSEELLEADDAAFLQRLQQRFGWRLGKLRQCGRRSAYPLNLYRAERHIHTRTALIGNAAQTLHPIAGQGFNLGIRDVMTLSKLIANAYKTGDDIGAYAHLQQYERIRRADQQQIIGLTDGLVSIFANDLLPLQIGRNLGLAALSLCSPLKRHFAKPTLGRISIKENQ</sequence>
<dbReference type="GO" id="GO:0110142">
    <property type="term" value="C:ubiquinone biosynthesis complex"/>
    <property type="evidence" value="ECO:0007669"/>
    <property type="project" value="UniProtKB-ARBA"/>
</dbReference>
<keyword evidence="5" id="KW-0274">FAD</keyword>
<dbReference type="SUPFAM" id="SSF51905">
    <property type="entry name" value="FAD/NAD(P)-binding domain"/>
    <property type="match status" value="1"/>
</dbReference>
<dbReference type="EMBL" id="PHGZ01000011">
    <property type="protein sequence ID" value="PJG83205.1"/>
    <property type="molecule type" value="Genomic_DNA"/>
</dbReference>
<dbReference type="GO" id="GO:0071949">
    <property type="term" value="F:FAD binding"/>
    <property type="evidence" value="ECO:0007669"/>
    <property type="project" value="InterPro"/>
</dbReference>
<keyword evidence="6" id="KW-0560">Oxidoreductase</keyword>
<dbReference type="Gene3D" id="3.50.50.60">
    <property type="entry name" value="FAD/NAD(P)-binding domain"/>
    <property type="match status" value="2"/>
</dbReference>
<dbReference type="Pfam" id="PF01494">
    <property type="entry name" value="FAD_binding_3"/>
    <property type="match status" value="1"/>
</dbReference>
<evidence type="ECO:0000256" key="3">
    <source>
        <dbReference type="ARBA" id="ARBA00005349"/>
    </source>
</evidence>
<dbReference type="GO" id="GO:0006744">
    <property type="term" value="P:ubiquinone biosynthetic process"/>
    <property type="evidence" value="ECO:0007669"/>
    <property type="project" value="UniProtKB-UniPathway"/>
</dbReference>
<dbReference type="InterPro" id="IPR010971">
    <property type="entry name" value="UbiH/COQ6"/>
</dbReference>
<accession>A0A2M8RWF1</accession>
<dbReference type="AlphaFoldDB" id="A0A2M8RWF1"/>
<proteinExistence type="inferred from homology"/>
<comment type="subunit">
    <text evidence="8">Component of the Ubi complex metabolon, which regroups five ubiquinone biosynthesis proteins (UbiE, UbiF, UbiG, UbiH and UbiI) and two accessory factors (UbiK and the lipid-binding protein UbiJ).</text>
</comment>
<evidence type="ECO:0000256" key="4">
    <source>
        <dbReference type="ARBA" id="ARBA00022630"/>
    </source>
</evidence>
<dbReference type="PROSITE" id="PS01304">
    <property type="entry name" value="UBIH"/>
    <property type="match status" value="1"/>
</dbReference>
<evidence type="ECO:0000256" key="1">
    <source>
        <dbReference type="ARBA" id="ARBA00001974"/>
    </source>
</evidence>
<dbReference type="OrthoDB" id="9769565at2"/>
<evidence type="ECO:0000256" key="6">
    <source>
        <dbReference type="ARBA" id="ARBA00023002"/>
    </source>
</evidence>
<dbReference type="NCBIfam" id="TIGR01984">
    <property type="entry name" value="UbiH"/>
    <property type="match status" value="1"/>
</dbReference>
<dbReference type="NCBIfam" id="NF004356">
    <property type="entry name" value="PRK05732.1"/>
    <property type="match status" value="1"/>
</dbReference>
<dbReference type="InterPro" id="IPR002938">
    <property type="entry name" value="FAD-bd"/>
</dbReference>
<gene>
    <name evidence="10" type="ORF">CVP04_05365</name>
</gene>
<reference evidence="10 11" key="1">
    <citation type="submission" date="2017-11" db="EMBL/GenBank/DDBJ databases">
        <title>Reclassification of Bisgaard taxon 5 as Caviibacterium pharyngocola gen. nov., sp. nov.</title>
        <authorList>
            <person name="Christensen H."/>
        </authorList>
    </citation>
    <scope>NUCLEOTIDE SEQUENCE [LARGE SCALE GENOMIC DNA]</scope>
    <source>
        <strain evidence="10 11">7_3</strain>
    </source>
</reference>